<dbReference type="GO" id="GO:0006730">
    <property type="term" value="P:one-carbon metabolic process"/>
    <property type="evidence" value="ECO:0007669"/>
    <property type="project" value="UniProtKB-KW"/>
</dbReference>
<dbReference type="InterPro" id="IPR012259">
    <property type="entry name" value="DHFR"/>
</dbReference>
<dbReference type="PANTHER" id="PTHR48069">
    <property type="entry name" value="DIHYDROFOLATE REDUCTASE"/>
    <property type="match status" value="1"/>
</dbReference>
<name>A0A2I6UFN8_9CAUD</name>
<evidence type="ECO:0000256" key="5">
    <source>
        <dbReference type="ARBA" id="ARBA00023002"/>
    </source>
</evidence>
<evidence type="ECO:0000313" key="9">
    <source>
        <dbReference type="Proteomes" id="UP000240294"/>
    </source>
</evidence>
<evidence type="ECO:0000256" key="6">
    <source>
        <dbReference type="RuleBase" id="RU004474"/>
    </source>
</evidence>
<dbReference type="Gene3D" id="3.40.430.10">
    <property type="entry name" value="Dihydrofolate Reductase, subunit A"/>
    <property type="match status" value="1"/>
</dbReference>
<dbReference type="EC" id="1.5.1.3" evidence="2"/>
<dbReference type="Pfam" id="PF00186">
    <property type="entry name" value="DHFR_1"/>
    <property type="match status" value="1"/>
</dbReference>
<evidence type="ECO:0000256" key="3">
    <source>
        <dbReference type="ARBA" id="ARBA00022563"/>
    </source>
</evidence>
<reference evidence="9" key="1">
    <citation type="submission" date="2018-01" db="EMBL/GenBank/DDBJ databases">
        <title>Direct submission.</title>
        <authorList>
            <person name="Ciacci N."/>
        </authorList>
    </citation>
    <scope>NUCLEOTIDE SEQUENCE [LARGE SCALE GENOMIC DNA]</scope>
</reference>
<dbReference type="PANTHER" id="PTHR48069:SF3">
    <property type="entry name" value="DIHYDROFOLATE REDUCTASE"/>
    <property type="match status" value="1"/>
</dbReference>
<comment type="similarity">
    <text evidence="6">Belongs to the dihydrofolate reductase family.</text>
</comment>
<dbReference type="InterPro" id="IPR001796">
    <property type="entry name" value="DHFR_dom"/>
</dbReference>
<proteinExistence type="inferred from homology"/>
<dbReference type="EMBL" id="MG746602">
    <property type="protein sequence ID" value="AUO78794.1"/>
    <property type="molecule type" value="Genomic_DNA"/>
</dbReference>
<keyword evidence="3" id="KW-0554">One-carbon metabolism</keyword>
<dbReference type="PROSITE" id="PS00075">
    <property type="entry name" value="DHFR_1"/>
    <property type="match status" value="1"/>
</dbReference>
<sequence length="201" mass="22639">MLQVVFATCATKTVDGNTEIAFGLDDKLPWGHIRQDMINFRNRTNNTVLIMGAKTWQSLKDPLPGRRSIVVISPGRGKPKTKNGTSPDEIMYPVEFMAFLEGVSIVTSTATSDYPWDTVVDRNTYDVSIIGGKGLIEQAVPHADLVVHTSIIKKHRVNSTVQMTREFLNTLPMTRMLKESHWYQCDEMTQITESVYGEFRG</sequence>
<dbReference type="GO" id="GO:0004146">
    <property type="term" value="F:dihydrofolate reductase activity"/>
    <property type="evidence" value="ECO:0007669"/>
    <property type="project" value="UniProtKB-EC"/>
</dbReference>
<dbReference type="GO" id="GO:0046655">
    <property type="term" value="P:folic acid metabolic process"/>
    <property type="evidence" value="ECO:0007669"/>
    <property type="project" value="TreeGrafter"/>
</dbReference>
<dbReference type="PROSITE" id="PS51330">
    <property type="entry name" value="DHFR_2"/>
    <property type="match status" value="1"/>
</dbReference>
<protein>
    <recommendedName>
        <fullName evidence="2">dihydrofolate reductase</fullName>
        <ecNumber evidence="2">1.5.1.3</ecNumber>
    </recommendedName>
</protein>
<keyword evidence="4" id="KW-0521">NADP</keyword>
<evidence type="ECO:0000259" key="7">
    <source>
        <dbReference type="PROSITE" id="PS51330"/>
    </source>
</evidence>
<organism evidence="8 9">
    <name type="scientific">Klebsiella phage vB_Kpn_F48</name>
    <dbReference type="NCBI Taxonomy" id="2070028"/>
    <lineage>
        <taxon>Viruses</taxon>
        <taxon>Duplodnaviria</taxon>
        <taxon>Heunggongvirae</taxon>
        <taxon>Uroviricota</taxon>
        <taxon>Caudoviricetes</taxon>
        <taxon>Marfavirus</taxon>
        <taxon>Marfavirus F48</taxon>
    </lineage>
</organism>
<comment type="pathway">
    <text evidence="1">Cofactor biosynthesis; tetrahydrofolate biosynthesis; 5,6,7,8-tetrahydrofolate from 7,8-dihydrofolate: step 1/1.</text>
</comment>
<gene>
    <name evidence="8" type="ORF">vBKpnF48_169</name>
</gene>
<dbReference type="GO" id="GO:0050661">
    <property type="term" value="F:NADP binding"/>
    <property type="evidence" value="ECO:0007669"/>
    <property type="project" value="InterPro"/>
</dbReference>
<keyword evidence="5" id="KW-0560">Oxidoreductase</keyword>
<feature type="domain" description="DHFR" evidence="7">
    <location>
        <begin position="1"/>
        <end position="201"/>
    </location>
</feature>
<accession>A0A2I6UFN8</accession>
<evidence type="ECO:0000256" key="2">
    <source>
        <dbReference type="ARBA" id="ARBA00012856"/>
    </source>
</evidence>
<dbReference type="GO" id="GO:0046654">
    <property type="term" value="P:tetrahydrofolate biosynthetic process"/>
    <property type="evidence" value="ECO:0007669"/>
    <property type="project" value="InterPro"/>
</dbReference>
<dbReference type="PRINTS" id="PR00070">
    <property type="entry name" value="DHFR"/>
</dbReference>
<dbReference type="SUPFAM" id="SSF53597">
    <property type="entry name" value="Dihydrofolate reductase-like"/>
    <property type="match status" value="1"/>
</dbReference>
<evidence type="ECO:0000313" key="8">
    <source>
        <dbReference type="EMBL" id="AUO78794.1"/>
    </source>
</evidence>
<evidence type="ECO:0000256" key="1">
    <source>
        <dbReference type="ARBA" id="ARBA00004903"/>
    </source>
</evidence>
<keyword evidence="9" id="KW-1185">Reference proteome</keyword>
<dbReference type="InterPro" id="IPR017925">
    <property type="entry name" value="DHFR_CS"/>
</dbReference>
<dbReference type="GO" id="GO:0046452">
    <property type="term" value="P:dihydrofolate metabolic process"/>
    <property type="evidence" value="ECO:0007669"/>
    <property type="project" value="TreeGrafter"/>
</dbReference>
<evidence type="ECO:0000256" key="4">
    <source>
        <dbReference type="ARBA" id="ARBA00022857"/>
    </source>
</evidence>
<dbReference type="Proteomes" id="UP000240294">
    <property type="component" value="Genome"/>
</dbReference>
<dbReference type="InterPro" id="IPR024072">
    <property type="entry name" value="DHFR-like_dom_sf"/>
</dbReference>